<keyword evidence="2" id="KW-0548">Nucleotidyltransferase</keyword>
<comment type="caution">
    <text evidence="2">The sequence shown here is derived from an EMBL/GenBank/DDBJ whole genome shotgun (WGS) entry which is preliminary data.</text>
</comment>
<dbReference type="Pfam" id="PF00078">
    <property type="entry name" value="RVT_1"/>
    <property type="match status" value="1"/>
</dbReference>
<organism evidence="2 3">
    <name type="scientific">Caerostris darwini</name>
    <dbReference type="NCBI Taxonomy" id="1538125"/>
    <lineage>
        <taxon>Eukaryota</taxon>
        <taxon>Metazoa</taxon>
        <taxon>Ecdysozoa</taxon>
        <taxon>Arthropoda</taxon>
        <taxon>Chelicerata</taxon>
        <taxon>Arachnida</taxon>
        <taxon>Araneae</taxon>
        <taxon>Araneomorphae</taxon>
        <taxon>Entelegynae</taxon>
        <taxon>Araneoidea</taxon>
        <taxon>Araneidae</taxon>
        <taxon>Caerostris</taxon>
    </lineage>
</organism>
<protein>
    <submittedName>
        <fullName evidence="2">Reverse transcriptase domain-containing protein</fullName>
    </submittedName>
</protein>
<evidence type="ECO:0000313" key="3">
    <source>
        <dbReference type="Proteomes" id="UP001054837"/>
    </source>
</evidence>
<sequence>MLKSGPSLGIRTSLIPKEDRNLNHPQDVRPICILPCLGKVFDKFINERLSYILKIKHLLNDLQFGFRKKRSTINALQRIKNFLHNAQEKNPLTCLISIDMADVFNSINLNIM</sequence>
<name>A0AAV4V824_9ARAC</name>
<dbReference type="AlphaFoldDB" id="A0AAV4V824"/>
<dbReference type="EMBL" id="BPLQ01012570">
    <property type="protein sequence ID" value="GIY66251.1"/>
    <property type="molecule type" value="Genomic_DNA"/>
</dbReference>
<dbReference type="Proteomes" id="UP001054837">
    <property type="component" value="Unassembled WGS sequence"/>
</dbReference>
<gene>
    <name evidence="2" type="primary">R1A1-elementORF2_593</name>
    <name evidence="2" type="ORF">CDAR_475261</name>
</gene>
<dbReference type="InterPro" id="IPR000477">
    <property type="entry name" value="RT_dom"/>
</dbReference>
<proteinExistence type="predicted"/>
<evidence type="ECO:0000259" key="1">
    <source>
        <dbReference type="Pfam" id="PF00078"/>
    </source>
</evidence>
<dbReference type="PANTHER" id="PTHR19446">
    <property type="entry name" value="REVERSE TRANSCRIPTASES"/>
    <property type="match status" value="1"/>
</dbReference>
<accession>A0AAV4V824</accession>
<dbReference type="GO" id="GO:0003964">
    <property type="term" value="F:RNA-directed DNA polymerase activity"/>
    <property type="evidence" value="ECO:0007669"/>
    <property type="project" value="UniProtKB-KW"/>
</dbReference>
<evidence type="ECO:0000313" key="2">
    <source>
        <dbReference type="EMBL" id="GIY66251.1"/>
    </source>
</evidence>
<keyword evidence="2" id="KW-0808">Transferase</keyword>
<reference evidence="2 3" key="1">
    <citation type="submission" date="2021-06" db="EMBL/GenBank/DDBJ databases">
        <title>Caerostris darwini draft genome.</title>
        <authorList>
            <person name="Kono N."/>
            <person name="Arakawa K."/>
        </authorList>
    </citation>
    <scope>NUCLEOTIDE SEQUENCE [LARGE SCALE GENOMIC DNA]</scope>
</reference>
<keyword evidence="2" id="KW-0695">RNA-directed DNA polymerase</keyword>
<feature type="domain" description="Reverse transcriptase" evidence="1">
    <location>
        <begin position="15"/>
        <end position="110"/>
    </location>
</feature>
<keyword evidence="3" id="KW-1185">Reference proteome</keyword>